<dbReference type="EMBL" id="JABWDY010042902">
    <property type="protein sequence ID" value="KAF5176320.1"/>
    <property type="molecule type" value="Genomic_DNA"/>
</dbReference>
<sequence length="132" mass="14621">MGQEIEQQPVAKQAKALTPAVIKAVLLDDRELHRYDNNVSIGWLRLKQGLVAHYVTTSILGTTRTSQLFSDDIHILRLLQEETNGYCIVRHLHSFHFCTFSEPSDEYSLPPSSSPSSAVVLSVCLSTGGPQL</sequence>
<gene>
    <name evidence="1" type="ORF">FRX31_034094</name>
</gene>
<dbReference type="Proteomes" id="UP000554482">
    <property type="component" value="Unassembled WGS sequence"/>
</dbReference>
<keyword evidence="2" id="KW-1185">Reference proteome</keyword>
<evidence type="ECO:0000313" key="2">
    <source>
        <dbReference type="Proteomes" id="UP000554482"/>
    </source>
</evidence>
<reference evidence="1 2" key="1">
    <citation type="submission" date="2020-06" db="EMBL/GenBank/DDBJ databases">
        <title>Transcriptomic and genomic resources for Thalictrum thalictroides and T. hernandezii: Facilitating candidate gene discovery in an emerging model plant lineage.</title>
        <authorList>
            <person name="Arias T."/>
            <person name="Riano-Pachon D.M."/>
            <person name="Di Stilio V.S."/>
        </authorList>
    </citation>
    <scope>NUCLEOTIDE SEQUENCE [LARGE SCALE GENOMIC DNA]</scope>
    <source>
        <strain evidence="2">cv. WT478/WT964</strain>
        <tissue evidence="1">Leaves</tissue>
    </source>
</reference>
<comment type="caution">
    <text evidence="1">The sequence shown here is derived from an EMBL/GenBank/DDBJ whole genome shotgun (WGS) entry which is preliminary data.</text>
</comment>
<proteinExistence type="predicted"/>
<dbReference type="AlphaFoldDB" id="A0A7J6UVT2"/>
<name>A0A7J6UVT2_THATH</name>
<protein>
    <submittedName>
        <fullName evidence="1">Uncharacterized protein</fullName>
    </submittedName>
</protein>
<evidence type="ECO:0000313" key="1">
    <source>
        <dbReference type="EMBL" id="KAF5176320.1"/>
    </source>
</evidence>
<organism evidence="1 2">
    <name type="scientific">Thalictrum thalictroides</name>
    <name type="common">Rue-anemone</name>
    <name type="synonym">Anemone thalictroides</name>
    <dbReference type="NCBI Taxonomy" id="46969"/>
    <lineage>
        <taxon>Eukaryota</taxon>
        <taxon>Viridiplantae</taxon>
        <taxon>Streptophyta</taxon>
        <taxon>Embryophyta</taxon>
        <taxon>Tracheophyta</taxon>
        <taxon>Spermatophyta</taxon>
        <taxon>Magnoliopsida</taxon>
        <taxon>Ranunculales</taxon>
        <taxon>Ranunculaceae</taxon>
        <taxon>Thalictroideae</taxon>
        <taxon>Thalictrum</taxon>
    </lineage>
</organism>
<accession>A0A7J6UVT2</accession>